<feature type="signal peptide" evidence="1">
    <location>
        <begin position="1"/>
        <end position="23"/>
    </location>
</feature>
<accession>A0A1Y2LYM8</accession>
<sequence>MKFAATTATLLFAAFSLATPAPAAGPLVPDTANEFRHALFGRAAAAIPHLDTRKVKGSSGKGGGNTTSSAAVAVSPSNAVMIGALGLGVMEISTVNSAYPRGTDFDNDLLLGVRQTI</sequence>
<evidence type="ECO:0000313" key="3">
    <source>
        <dbReference type="Proteomes" id="UP000193240"/>
    </source>
</evidence>
<proteinExistence type="predicted"/>
<feature type="chain" id="PRO_5012756649" evidence="1">
    <location>
        <begin position="24"/>
        <end position="117"/>
    </location>
</feature>
<organism evidence="2 3">
    <name type="scientific">Epicoccum nigrum</name>
    <name type="common">Soil fungus</name>
    <name type="synonym">Epicoccum purpurascens</name>
    <dbReference type="NCBI Taxonomy" id="105696"/>
    <lineage>
        <taxon>Eukaryota</taxon>
        <taxon>Fungi</taxon>
        <taxon>Dikarya</taxon>
        <taxon>Ascomycota</taxon>
        <taxon>Pezizomycotina</taxon>
        <taxon>Dothideomycetes</taxon>
        <taxon>Pleosporomycetidae</taxon>
        <taxon>Pleosporales</taxon>
        <taxon>Pleosporineae</taxon>
        <taxon>Didymellaceae</taxon>
        <taxon>Epicoccum</taxon>
    </lineage>
</organism>
<dbReference type="Proteomes" id="UP000193240">
    <property type="component" value="Unassembled WGS sequence"/>
</dbReference>
<keyword evidence="3" id="KW-1185">Reference proteome</keyword>
<name>A0A1Y2LYM8_EPING</name>
<dbReference type="AlphaFoldDB" id="A0A1Y2LYM8"/>
<keyword evidence="1" id="KW-0732">Signal</keyword>
<dbReference type="InParanoid" id="A0A1Y2LYM8"/>
<reference evidence="2 3" key="1">
    <citation type="journal article" date="2017" name="Genome Announc.">
        <title>Genome sequence of the saprophytic ascomycete Epicoccum nigrum ICMP 19927 strain isolated from New Zealand.</title>
        <authorList>
            <person name="Fokin M."/>
            <person name="Fleetwood D."/>
            <person name="Weir B.S."/>
            <person name="Villas-Boas S.G."/>
        </authorList>
    </citation>
    <scope>NUCLEOTIDE SEQUENCE [LARGE SCALE GENOMIC DNA]</scope>
    <source>
        <strain evidence="2 3">ICMP 19927</strain>
    </source>
</reference>
<dbReference type="EMBL" id="KZ107844">
    <property type="protein sequence ID" value="OSS49014.1"/>
    <property type="molecule type" value="Genomic_DNA"/>
</dbReference>
<protein>
    <submittedName>
        <fullName evidence="2">Uncharacterized protein</fullName>
    </submittedName>
</protein>
<gene>
    <name evidence="2" type="ORF">B5807_05574</name>
</gene>
<evidence type="ECO:0000256" key="1">
    <source>
        <dbReference type="SAM" id="SignalP"/>
    </source>
</evidence>
<evidence type="ECO:0000313" key="2">
    <source>
        <dbReference type="EMBL" id="OSS49014.1"/>
    </source>
</evidence>